<dbReference type="EMBL" id="QXCT01000002">
    <property type="protein sequence ID" value="MDW9257212.1"/>
    <property type="molecule type" value="Genomic_DNA"/>
</dbReference>
<organism evidence="1 2">
    <name type="scientific">Burkholderia thailandensis</name>
    <dbReference type="NCBI Taxonomy" id="57975"/>
    <lineage>
        <taxon>Bacteria</taxon>
        <taxon>Pseudomonadati</taxon>
        <taxon>Pseudomonadota</taxon>
        <taxon>Betaproteobacteria</taxon>
        <taxon>Burkholderiales</taxon>
        <taxon>Burkholderiaceae</taxon>
        <taxon>Burkholderia</taxon>
        <taxon>pseudomallei group</taxon>
    </lineage>
</organism>
<evidence type="ECO:0000313" key="2">
    <source>
        <dbReference type="Proteomes" id="UP001272137"/>
    </source>
</evidence>
<proteinExistence type="predicted"/>
<dbReference type="Proteomes" id="UP001272137">
    <property type="component" value="Unassembled WGS sequence"/>
</dbReference>
<sequence length="47" mass="5412">MIVDFRLPAGPRACGPVQARTPPFATARHRIEESEKAHVRWDKRPYP</sequence>
<name>A0AAW9D610_BURTH</name>
<gene>
    <name evidence="1" type="ORF">C7S16_0282</name>
</gene>
<accession>A0AAW9D610</accession>
<comment type="caution">
    <text evidence="1">The sequence shown here is derived from an EMBL/GenBank/DDBJ whole genome shotgun (WGS) entry which is preliminary data.</text>
</comment>
<dbReference type="AlphaFoldDB" id="A0AAW9D610"/>
<evidence type="ECO:0000313" key="1">
    <source>
        <dbReference type="EMBL" id="MDW9257212.1"/>
    </source>
</evidence>
<reference evidence="1" key="1">
    <citation type="submission" date="2018-08" db="EMBL/GenBank/DDBJ databases">
        <title>Identification of Burkholderia cepacia strains that express a Burkholderia pseudomallei-like capsular polysaccharide.</title>
        <authorList>
            <person name="Burtnick M.N."/>
            <person name="Vongsouvath M."/>
            <person name="Newton P."/>
            <person name="Wuthiekanun V."/>
            <person name="Limmathurotsakul D."/>
            <person name="Brett P.J."/>
            <person name="Chantratita N."/>
            <person name="Dance D.A."/>
        </authorList>
    </citation>
    <scope>NUCLEOTIDE SEQUENCE</scope>
    <source>
        <strain evidence="1">SBXCC001</strain>
    </source>
</reference>
<protein>
    <submittedName>
        <fullName evidence="1">Uncharacterized protein</fullName>
    </submittedName>
</protein>